<dbReference type="GO" id="GO:0016779">
    <property type="term" value="F:nucleotidyltransferase activity"/>
    <property type="evidence" value="ECO:0007669"/>
    <property type="project" value="TreeGrafter"/>
</dbReference>
<dbReference type="AlphaFoldDB" id="A0A9P6QX71"/>
<protein>
    <submittedName>
        <fullName evidence="2">Uncharacterized protein</fullName>
    </submittedName>
</protein>
<accession>A0A9P6QX71</accession>
<dbReference type="Gene3D" id="1.10.1410.10">
    <property type="match status" value="1"/>
</dbReference>
<evidence type="ECO:0000313" key="3">
    <source>
        <dbReference type="Proteomes" id="UP000823405"/>
    </source>
</evidence>
<dbReference type="PANTHER" id="PTHR12271:SF40">
    <property type="entry name" value="POLY(A) RNA POLYMERASE GLD2"/>
    <property type="match status" value="1"/>
</dbReference>
<dbReference type="PANTHER" id="PTHR12271">
    <property type="entry name" value="POLY A POLYMERASE CID PAP -RELATED"/>
    <property type="match status" value="1"/>
</dbReference>
<name>A0A9P6QX71_9FUNG</name>
<sequence length="646" mass="72984">MAPTPPAMLAAKFAYISHYYDELSMKQSHRHRGRAITRLGLNAASGVVSFLTSNRNRFKILPGRITEKIEFREEAGSELCIFITCPFVLAEDMRDIRRSFITRVPEAYREETEFLMGLLKRNGLLASEVDVIQSGAECIQEIKRRRTTMPCLTSTLTSWKRSYSKGIHVSDYDLELLLLDPVATTANPKQDQSTSSSTSTTYITEDELIDRVNRMSMDQPPPSVIELLRAIRGMEVMIKNAGFESVLFRKRYFDITCKANPHYVCFYDPKTELTCQITLYNPFDIHTRELLQTYAAIDSRVEPFIFAVQKTLDNHGRSREALSNYAAAMIAIHFLQHKSILPKLLHRQGKRVDFGFHTGKAIDALPRTAERAFPTCDVSAIVLPQATTQSRSANQRGRRGNLRRSGSGRGTISEGEASNASTLINTVKVLSPAIASASGATQINSRTTLYPEHLPFSFRYDKNLAKKRPYDKRRSKQSVIDLLTEFFEYTASKFETWERYLPSENDSPEGTYRIVGSVDHQGKKCSMFMPGTAQTLTLETFSGLVVQDPFVDRNITWLCTGWRFMNTSKVFQRAKDSTCCNHKGKTHDELMLEELSEMEGPLNPRLFDAWDSFGEAVAGPSLKNVVELLLATNIAVEEINENGMPF</sequence>
<dbReference type="EMBL" id="JAAAIN010001195">
    <property type="protein sequence ID" value="KAG0305752.1"/>
    <property type="molecule type" value="Genomic_DNA"/>
</dbReference>
<dbReference type="OrthoDB" id="2274644at2759"/>
<comment type="caution">
    <text evidence="2">The sequence shown here is derived from an EMBL/GenBank/DDBJ whole genome shotgun (WGS) entry which is preliminary data.</text>
</comment>
<feature type="region of interest" description="Disordered" evidence="1">
    <location>
        <begin position="387"/>
        <end position="417"/>
    </location>
</feature>
<organism evidence="2 3">
    <name type="scientific">Linnemannia gamsii</name>
    <dbReference type="NCBI Taxonomy" id="64522"/>
    <lineage>
        <taxon>Eukaryota</taxon>
        <taxon>Fungi</taxon>
        <taxon>Fungi incertae sedis</taxon>
        <taxon>Mucoromycota</taxon>
        <taxon>Mortierellomycotina</taxon>
        <taxon>Mortierellomycetes</taxon>
        <taxon>Mortierellales</taxon>
        <taxon>Mortierellaceae</taxon>
        <taxon>Linnemannia</taxon>
    </lineage>
</organism>
<dbReference type="Proteomes" id="UP000823405">
    <property type="component" value="Unassembled WGS sequence"/>
</dbReference>
<reference evidence="2" key="1">
    <citation type="journal article" date="2020" name="Fungal Divers.">
        <title>Resolving the Mortierellaceae phylogeny through synthesis of multi-gene phylogenetics and phylogenomics.</title>
        <authorList>
            <person name="Vandepol N."/>
            <person name="Liber J."/>
            <person name="Desiro A."/>
            <person name="Na H."/>
            <person name="Kennedy M."/>
            <person name="Barry K."/>
            <person name="Grigoriev I.V."/>
            <person name="Miller A.N."/>
            <person name="O'Donnell K."/>
            <person name="Stajich J.E."/>
            <person name="Bonito G."/>
        </authorList>
    </citation>
    <scope>NUCLEOTIDE SEQUENCE</scope>
    <source>
        <strain evidence="2">NVP60</strain>
    </source>
</reference>
<keyword evidence="3" id="KW-1185">Reference proteome</keyword>
<evidence type="ECO:0000313" key="2">
    <source>
        <dbReference type="EMBL" id="KAG0305752.1"/>
    </source>
</evidence>
<dbReference type="GO" id="GO:0031123">
    <property type="term" value="P:RNA 3'-end processing"/>
    <property type="evidence" value="ECO:0007669"/>
    <property type="project" value="TreeGrafter"/>
</dbReference>
<proteinExistence type="predicted"/>
<gene>
    <name evidence="2" type="ORF">BGZ97_000989</name>
</gene>
<evidence type="ECO:0000256" key="1">
    <source>
        <dbReference type="SAM" id="MobiDB-lite"/>
    </source>
</evidence>
<dbReference type="SUPFAM" id="SSF81631">
    <property type="entry name" value="PAP/OAS1 substrate-binding domain"/>
    <property type="match status" value="1"/>
</dbReference>